<dbReference type="GO" id="GO:0046872">
    <property type="term" value="F:metal ion binding"/>
    <property type="evidence" value="ECO:0007669"/>
    <property type="project" value="UniProtKB-UniRule"/>
</dbReference>
<feature type="binding site" evidence="18">
    <location>
        <position position="55"/>
    </location>
    <ligand>
        <name>K(+)</name>
        <dbReference type="ChEBI" id="CHEBI:29103"/>
    </ligand>
</feature>
<keyword evidence="13" id="KW-0511">Multifunctional enzyme</keyword>
<dbReference type="GO" id="GO:0052856">
    <property type="term" value="F:NAD(P)HX epimerase activity"/>
    <property type="evidence" value="ECO:0007669"/>
    <property type="project" value="UniProtKB-UniRule"/>
</dbReference>
<feature type="binding site" evidence="17">
    <location>
        <begin position="400"/>
        <end position="404"/>
    </location>
    <ligand>
        <name>AMP</name>
        <dbReference type="ChEBI" id="CHEBI:456215"/>
    </ligand>
</feature>
<comment type="similarity">
    <text evidence="4 19">In the C-terminal section; belongs to the NnrD/CARKD family.</text>
</comment>
<comment type="catalytic activity">
    <reaction evidence="15 17 19">
        <text>(6S)-NADHX + ADP = AMP + phosphate + NADH + H(+)</text>
        <dbReference type="Rhea" id="RHEA:32223"/>
        <dbReference type="ChEBI" id="CHEBI:15378"/>
        <dbReference type="ChEBI" id="CHEBI:43474"/>
        <dbReference type="ChEBI" id="CHEBI:57945"/>
        <dbReference type="ChEBI" id="CHEBI:64074"/>
        <dbReference type="ChEBI" id="CHEBI:456215"/>
        <dbReference type="ChEBI" id="CHEBI:456216"/>
        <dbReference type="EC" id="4.2.1.136"/>
    </reaction>
</comment>
<dbReference type="HAMAP" id="MF_01966">
    <property type="entry name" value="NADHX_epimerase"/>
    <property type="match status" value="1"/>
</dbReference>
<dbReference type="EC" id="5.1.99.6" evidence="19"/>
<comment type="function">
    <text evidence="17">Catalyzes the dehydration of the S-form of NAD(P)HX at the expense of ADP, which is converted to AMP. Together with NAD(P)HX epimerase, which catalyzes the epimerization of the S- and R-forms, the enzyme allows the repair of both epimers of NAD(P)HX, a damaged form of NAD(P)H that is a result of enzymatic or heat-dependent hydration.</text>
</comment>
<keyword evidence="10 17" id="KW-0520">NAD</keyword>
<evidence type="ECO:0000256" key="7">
    <source>
        <dbReference type="ARBA" id="ARBA00022840"/>
    </source>
</evidence>
<dbReference type="PANTHER" id="PTHR12592:SF0">
    <property type="entry name" value="ATP-DEPENDENT (S)-NAD(P)H-HYDRATE DEHYDRATASE"/>
    <property type="match status" value="1"/>
</dbReference>
<dbReference type="InterPro" id="IPR036652">
    <property type="entry name" value="YjeF_N_dom_sf"/>
</dbReference>
<feature type="binding site" evidence="18">
    <location>
        <position position="157"/>
    </location>
    <ligand>
        <name>K(+)</name>
        <dbReference type="ChEBI" id="CHEBI:29103"/>
    </ligand>
</feature>
<comment type="catalytic activity">
    <reaction evidence="1 18 19">
        <text>(6R)-NADHX = (6S)-NADHX</text>
        <dbReference type="Rhea" id="RHEA:32215"/>
        <dbReference type="ChEBI" id="CHEBI:64074"/>
        <dbReference type="ChEBI" id="CHEBI:64075"/>
        <dbReference type="EC" id="5.1.99.6"/>
    </reaction>
</comment>
<dbReference type="Pfam" id="PF01256">
    <property type="entry name" value="Carb_kinase"/>
    <property type="match status" value="1"/>
</dbReference>
<keyword evidence="12 17" id="KW-0456">Lyase</keyword>
<evidence type="ECO:0000256" key="19">
    <source>
        <dbReference type="PIRNR" id="PIRNR017184"/>
    </source>
</evidence>
<dbReference type="GO" id="GO:0052855">
    <property type="term" value="F:ADP-dependent NAD(P)H-hydrate dehydratase activity"/>
    <property type="evidence" value="ECO:0007669"/>
    <property type="project" value="UniProtKB-UniRule"/>
</dbReference>
<comment type="similarity">
    <text evidence="3 19">In the N-terminal section; belongs to the NnrE/AIBP family.</text>
</comment>
<evidence type="ECO:0000256" key="1">
    <source>
        <dbReference type="ARBA" id="ARBA00000013"/>
    </source>
</evidence>
<keyword evidence="7 17" id="KW-0067">ATP-binding</keyword>
<dbReference type="NCBIfam" id="TIGR00196">
    <property type="entry name" value="yjeF_cterm"/>
    <property type="match status" value="1"/>
</dbReference>
<dbReference type="NCBIfam" id="TIGR00197">
    <property type="entry name" value="yjeF_nterm"/>
    <property type="match status" value="1"/>
</dbReference>
<dbReference type="Proteomes" id="UP000808146">
    <property type="component" value="Unassembled WGS sequence"/>
</dbReference>
<comment type="similarity">
    <text evidence="17">Belongs to the NnrD/CARKD family.</text>
</comment>
<evidence type="ECO:0000256" key="14">
    <source>
        <dbReference type="ARBA" id="ARBA00025153"/>
    </source>
</evidence>
<proteinExistence type="inferred from homology"/>
<feature type="binding site" evidence="18">
    <location>
        <begin position="54"/>
        <end position="58"/>
    </location>
    <ligand>
        <name>(6S)-NADPHX</name>
        <dbReference type="ChEBI" id="CHEBI:64076"/>
    </ligand>
</feature>
<accession>A0A9D7QH79</accession>
<evidence type="ECO:0000256" key="17">
    <source>
        <dbReference type="HAMAP-Rule" id="MF_01965"/>
    </source>
</evidence>
<comment type="cofactor">
    <cofactor evidence="17">
        <name>Mg(2+)</name>
        <dbReference type="ChEBI" id="CHEBI:18420"/>
    </cofactor>
</comment>
<evidence type="ECO:0000256" key="2">
    <source>
        <dbReference type="ARBA" id="ARBA00000909"/>
    </source>
</evidence>
<comment type="function">
    <text evidence="18">Catalyzes the epimerization of the S- and R-forms of NAD(P)HX, a damaged form of NAD(P)H that is a result of enzymatic or heat-dependent hydration. This is a prerequisite for the S-specific NAD(P)H-hydrate dehydratase to allow the repair of both epimers of NAD(P)HX.</text>
</comment>
<evidence type="ECO:0000256" key="12">
    <source>
        <dbReference type="ARBA" id="ARBA00023239"/>
    </source>
</evidence>
<evidence type="ECO:0000256" key="15">
    <source>
        <dbReference type="ARBA" id="ARBA00048238"/>
    </source>
</evidence>
<evidence type="ECO:0000256" key="5">
    <source>
        <dbReference type="ARBA" id="ARBA00022723"/>
    </source>
</evidence>
<feature type="binding site" evidence="18">
    <location>
        <begin position="121"/>
        <end position="127"/>
    </location>
    <ligand>
        <name>(6S)-NADPHX</name>
        <dbReference type="ChEBI" id="CHEBI:64076"/>
    </ligand>
</feature>
<feature type="binding site" evidence="18">
    <location>
        <position position="117"/>
    </location>
    <ligand>
        <name>K(+)</name>
        <dbReference type="ChEBI" id="CHEBI:29103"/>
    </ligand>
</feature>
<keyword evidence="11 18" id="KW-0413">Isomerase</keyword>
<dbReference type="Pfam" id="PF03853">
    <property type="entry name" value="YjeF_N"/>
    <property type="match status" value="1"/>
</dbReference>
<evidence type="ECO:0000256" key="13">
    <source>
        <dbReference type="ARBA" id="ARBA00023268"/>
    </source>
</evidence>
<evidence type="ECO:0000256" key="8">
    <source>
        <dbReference type="ARBA" id="ARBA00022857"/>
    </source>
</evidence>
<feature type="domain" description="YjeF C-terminal" evidence="20">
    <location>
        <begin position="219"/>
        <end position="499"/>
    </location>
</feature>
<dbReference type="PANTHER" id="PTHR12592">
    <property type="entry name" value="ATP-DEPENDENT (S)-NAD(P)H-HYDRATE DEHYDRATASE FAMILY MEMBER"/>
    <property type="match status" value="1"/>
</dbReference>
<dbReference type="PROSITE" id="PS01050">
    <property type="entry name" value="YJEF_C_2"/>
    <property type="match status" value="1"/>
</dbReference>
<keyword evidence="8 17" id="KW-0521">NADP</keyword>
<comment type="function">
    <text evidence="14 19">Bifunctional enzyme that catalyzes the epimerization of the S- and R-forms of NAD(P)HX and the dehydration of the S-form of NAD(P)HX at the expense of ADP, which is converted to AMP. This allows the repair of both epimers of NAD(P)HX, a damaged form of NAD(P)H that is a result of enzymatic or heat-dependent hydration.</text>
</comment>
<evidence type="ECO:0000259" key="21">
    <source>
        <dbReference type="PROSITE" id="PS51385"/>
    </source>
</evidence>
<dbReference type="InterPro" id="IPR004443">
    <property type="entry name" value="YjeF_N_dom"/>
</dbReference>
<dbReference type="PROSITE" id="PS51385">
    <property type="entry name" value="YJEF_N"/>
    <property type="match status" value="1"/>
</dbReference>
<dbReference type="SUPFAM" id="SSF64153">
    <property type="entry name" value="YjeF N-terminal domain-like"/>
    <property type="match status" value="1"/>
</dbReference>
<dbReference type="GO" id="GO:0110051">
    <property type="term" value="P:metabolite repair"/>
    <property type="evidence" value="ECO:0007669"/>
    <property type="project" value="TreeGrafter"/>
</dbReference>
<evidence type="ECO:0000256" key="11">
    <source>
        <dbReference type="ARBA" id="ARBA00023235"/>
    </source>
</evidence>
<name>A0A9D7QH79_9RHOO</name>
<dbReference type="EMBL" id="JADKBR010000004">
    <property type="protein sequence ID" value="MBK8889971.1"/>
    <property type="molecule type" value="Genomic_DNA"/>
</dbReference>
<evidence type="ECO:0000259" key="20">
    <source>
        <dbReference type="PROSITE" id="PS51383"/>
    </source>
</evidence>
<comment type="similarity">
    <text evidence="18">Belongs to the NnrE/AIBP family.</text>
</comment>
<dbReference type="CDD" id="cd01171">
    <property type="entry name" value="YXKO-related"/>
    <property type="match status" value="1"/>
</dbReference>
<dbReference type="InterPro" id="IPR000631">
    <property type="entry name" value="CARKD"/>
</dbReference>
<evidence type="ECO:0000256" key="6">
    <source>
        <dbReference type="ARBA" id="ARBA00022741"/>
    </source>
</evidence>
<dbReference type="AlphaFoldDB" id="A0A9D7QH79"/>
<dbReference type="GO" id="GO:0005524">
    <property type="term" value="F:ATP binding"/>
    <property type="evidence" value="ECO:0007669"/>
    <property type="project" value="UniProtKB-UniRule"/>
</dbReference>
<comment type="catalytic activity">
    <reaction evidence="2 18 19">
        <text>(6R)-NADPHX = (6S)-NADPHX</text>
        <dbReference type="Rhea" id="RHEA:32227"/>
        <dbReference type="ChEBI" id="CHEBI:64076"/>
        <dbReference type="ChEBI" id="CHEBI:64077"/>
        <dbReference type="EC" id="5.1.99.6"/>
    </reaction>
</comment>
<dbReference type="EC" id="4.2.1.136" evidence="19"/>
<protein>
    <recommendedName>
        <fullName evidence="19">Bifunctional NAD(P)H-hydrate repair enzyme</fullName>
    </recommendedName>
    <alternativeName>
        <fullName evidence="19">Nicotinamide nucleotide repair protein</fullName>
    </alternativeName>
    <domain>
        <recommendedName>
            <fullName evidence="19">ADP-dependent (S)-NAD(P)H-hydrate dehydratase</fullName>
            <ecNumber evidence="19">4.2.1.136</ecNumber>
        </recommendedName>
        <alternativeName>
            <fullName evidence="19">ADP-dependent NAD(P)HX dehydratase</fullName>
        </alternativeName>
    </domain>
    <domain>
        <recommendedName>
            <fullName evidence="19">NAD(P)H-hydrate epimerase</fullName>
            <ecNumber evidence="19">5.1.99.6</ecNumber>
        </recommendedName>
    </domain>
</protein>
<evidence type="ECO:0000256" key="18">
    <source>
        <dbReference type="HAMAP-Rule" id="MF_01966"/>
    </source>
</evidence>
<evidence type="ECO:0000256" key="9">
    <source>
        <dbReference type="ARBA" id="ARBA00022958"/>
    </source>
</evidence>
<dbReference type="Gene3D" id="3.40.1190.20">
    <property type="match status" value="1"/>
</dbReference>
<feature type="binding site" evidence="17">
    <location>
        <position position="439"/>
    </location>
    <ligand>
        <name>(6S)-NADPHX</name>
        <dbReference type="ChEBI" id="CHEBI:64076"/>
    </ligand>
</feature>
<feature type="binding site" evidence="18">
    <location>
        <position position="132"/>
    </location>
    <ligand>
        <name>(6S)-NADPHX</name>
        <dbReference type="ChEBI" id="CHEBI:64076"/>
    </ligand>
</feature>
<dbReference type="HAMAP" id="MF_01965">
    <property type="entry name" value="NADHX_dehydratase"/>
    <property type="match status" value="1"/>
</dbReference>
<comment type="catalytic activity">
    <reaction evidence="16 17 19">
        <text>(6S)-NADPHX + ADP = AMP + phosphate + NADPH + H(+)</text>
        <dbReference type="Rhea" id="RHEA:32235"/>
        <dbReference type="ChEBI" id="CHEBI:15378"/>
        <dbReference type="ChEBI" id="CHEBI:43474"/>
        <dbReference type="ChEBI" id="CHEBI:57783"/>
        <dbReference type="ChEBI" id="CHEBI:64076"/>
        <dbReference type="ChEBI" id="CHEBI:456215"/>
        <dbReference type="ChEBI" id="CHEBI:456216"/>
        <dbReference type="EC" id="4.2.1.136"/>
    </reaction>
</comment>
<keyword evidence="5 18" id="KW-0479">Metal-binding</keyword>
<organism evidence="22 23">
    <name type="scientific">Candidatus Dechloromonas phosphorivorans</name>
    <dbReference type="NCBI Taxonomy" id="2899244"/>
    <lineage>
        <taxon>Bacteria</taxon>
        <taxon>Pseudomonadati</taxon>
        <taxon>Pseudomonadota</taxon>
        <taxon>Betaproteobacteria</taxon>
        <taxon>Rhodocyclales</taxon>
        <taxon>Azonexaceae</taxon>
        <taxon>Dechloromonas</taxon>
    </lineage>
</organism>
<dbReference type="SUPFAM" id="SSF53613">
    <property type="entry name" value="Ribokinase-like"/>
    <property type="match status" value="1"/>
</dbReference>
<evidence type="ECO:0000256" key="10">
    <source>
        <dbReference type="ARBA" id="ARBA00023027"/>
    </source>
</evidence>
<keyword evidence="9 18" id="KW-0630">Potassium</keyword>
<comment type="caution">
    <text evidence="22">The sequence shown here is derived from an EMBL/GenBank/DDBJ whole genome shotgun (WGS) entry which is preliminary data.</text>
</comment>
<dbReference type="Gene3D" id="3.40.50.10260">
    <property type="entry name" value="YjeF N-terminal domain"/>
    <property type="match status" value="1"/>
</dbReference>
<dbReference type="PIRSF" id="PIRSF017184">
    <property type="entry name" value="Nnr"/>
    <property type="match status" value="1"/>
</dbReference>
<dbReference type="GO" id="GO:0046496">
    <property type="term" value="P:nicotinamide nucleotide metabolic process"/>
    <property type="evidence" value="ECO:0007669"/>
    <property type="project" value="UniProtKB-UniRule"/>
</dbReference>
<comment type="cofactor">
    <cofactor evidence="18 19">
        <name>K(+)</name>
        <dbReference type="ChEBI" id="CHEBI:29103"/>
    </cofactor>
    <text evidence="18 19">Binds 1 potassium ion per subunit.</text>
</comment>
<dbReference type="InterPro" id="IPR029056">
    <property type="entry name" value="Ribokinase-like"/>
</dbReference>
<feature type="binding site" evidence="18">
    <location>
        <position position="154"/>
    </location>
    <ligand>
        <name>(6S)-NADPHX</name>
        <dbReference type="ChEBI" id="CHEBI:64076"/>
    </ligand>
</feature>
<reference evidence="22" key="1">
    <citation type="submission" date="2020-10" db="EMBL/GenBank/DDBJ databases">
        <title>Connecting structure to function with the recovery of over 1000 high-quality activated sludge metagenome-assembled genomes encoding full-length rRNA genes using long-read sequencing.</title>
        <authorList>
            <person name="Singleton C.M."/>
            <person name="Petriglieri F."/>
            <person name="Kristensen J.M."/>
            <person name="Kirkegaard R.H."/>
            <person name="Michaelsen T.Y."/>
            <person name="Andersen M.H."/>
            <person name="Karst S.M."/>
            <person name="Dueholm M.S."/>
            <person name="Nielsen P.H."/>
            <person name="Albertsen M."/>
        </authorList>
    </citation>
    <scope>NUCLEOTIDE SEQUENCE</scope>
    <source>
        <strain evidence="22">OdNE_18-Q3-R46-58_BAT3C.305</strain>
    </source>
</reference>
<sequence>MDTDLYRSASLRNIEAAHAGEPLMARAGMAAADWAAALALANDAPILVLAGPGNNGGDAFVAARLLRQRFFTTCVVFAGDPEHLAPDAAAAHRQFTEAGGFTLSAIPGDGRWSLIVDGLFGIGLARAPDGRYADWIATANRLAERDACPLLALDCPSGLNADTGQAFSPCIHASHTLTFIGAKPGLLTADGPDHCGELRVARLALQPSAEIDPDGHIVTLEDFAARLKPRRRNTHKGSFGSAGILGGSKSMAGAAFLAGRAALKLGAGRVYLGLLDADAPAVDLVQPELMMRRADMLLQTDLQALACGPGLGRSAEALRLLEQSLNAPVQLLLDADALNLLADDGRIEGRLYNRVGPTILTPHPAEAARLLDCPIREIQGDRVRAARELAERYRSLIALKGCGTVIATTIEATAGPRVDGRWWINSTGNPGMATAGMGDVLSGMIVALLAQGWPAEAALLAGVHLHGAAADRLVASGVGPVGLTAGEVIDAARRLFNEWAGTGKAC</sequence>
<evidence type="ECO:0000256" key="4">
    <source>
        <dbReference type="ARBA" id="ARBA00009524"/>
    </source>
</evidence>
<dbReference type="InterPro" id="IPR030677">
    <property type="entry name" value="Nnr"/>
</dbReference>
<evidence type="ECO:0000256" key="16">
    <source>
        <dbReference type="ARBA" id="ARBA00049209"/>
    </source>
</evidence>
<dbReference type="PROSITE" id="PS51383">
    <property type="entry name" value="YJEF_C_3"/>
    <property type="match status" value="1"/>
</dbReference>
<feature type="binding site" evidence="17">
    <location>
        <position position="310"/>
    </location>
    <ligand>
        <name>(6S)-NADPHX</name>
        <dbReference type="ChEBI" id="CHEBI:64076"/>
    </ligand>
</feature>
<feature type="binding site" evidence="17">
    <location>
        <position position="438"/>
    </location>
    <ligand>
        <name>AMP</name>
        <dbReference type="ChEBI" id="CHEBI:456215"/>
    </ligand>
</feature>
<evidence type="ECO:0000256" key="3">
    <source>
        <dbReference type="ARBA" id="ARBA00006001"/>
    </source>
</evidence>
<keyword evidence="6 17" id="KW-0547">Nucleotide-binding</keyword>
<evidence type="ECO:0000313" key="23">
    <source>
        <dbReference type="Proteomes" id="UP000808146"/>
    </source>
</evidence>
<comment type="subunit">
    <text evidence="17">Homotetramer.</text>
</comment>
<evidence type="ECO:0000313" key="22">
    <source>
        <dbReference type="EMBL" id="MBK8889971.1"/>
    </source>
</evidence>
<feature type="binding site" evidence="17">
    <location>
        <position position="254"/>
    </location>
    <ligand>
        <name>(6S)-NADPHX</name>
        <dbReference type="ChEBI" id="CHEBI:64076"/>
    </ligand>
</feature>
<dbReference type="InterPro" id="IPR017953">
    <property type="entry name" value="Carbohydrate_kinase_pred_CS"/>
</dbReference>
<gene>
    <name evidence="17" type="primary">nnrD</name>
    <name evidence="18" type="synonym">nnrE</name>
    <name evidence="22" type="ORF">IPN75_06035</name>
</gene>
<feature type="domain" description="YjeF N-terminal" evidence="21">
    <location>
        <begin position="1"/>
        <end position="211"/>
    </location>
</feature>
<feature type="binding site" evidence="17">
    <location>
        <position position="363"/>
    </location>
    <ligand>
        <name>(6S)-NADPHX</name>
        <dbReference type="ChEBI" id="CHEBI:64076"/>
    </ligand>
</feature>